<dbReference type="AlphaFoldDB" id="C0QRT1"/>
<gene>
    <name evidence="3" type="ordered locus">PERMA_1611</name>
</gene>
<dbReference type="InterPro" id="IPR003615">
    <property type="entry name" value="HNH_nuc"/>
</dbReference>
<feature type="domain" description="Antitoxin FitA-like ribbon-helix-helix" evidence="2">
    <location>
        <begin position="155"/>
        <end position="189"/>
    </location>
</feature>
<dbReference type="Pfam" id="PF22513">
    <property type="entry name" value="FitA-like_RHH"/>
    <property type="match status" value="1"/>
</dbReference>
<accession>C0QRT1</accession>
<keyword evidence="3" id="KW-0540">Nuclease</keyword>
<dbReference type="SUPFAM" id="SSF54060">
    <property type="entry name" value="His-Me finger endonucleases"/>
    <property type="match status" value="1"/>
</dbReference>
<dbReference type="GO" id="GO:0006355">
    <property type="term" value="P:regulation of DNA-templated transcription"/>
    <property type="evidence" value="ECO:0007669"/>
    <property type="project" value="InterPro"/>
</dbReference>
<proteinExistence type="predicted"/>
<dbReference type="InterPro" id="IPR001387">
    <property type="entry name" value="Cro/C1-type_HTH"/>
</dbReference>
<dbReference type="PaxDb" id="123214-PERMA_1611"/>
<dbReference type="SUPFAM" id="SSF47598">
    <property type="entry name" value="Ribbon-helix-helix"/>
    <property type="match status" value="1"/>
</dbReference>
<evidence type="ECO:0000313" key="3">
    <source>
        <dbReference type="EMBL" id="ACO04940.1"/>
    </source>
</evidence>
<dbReference type="InterPro" id="IPR053853">
    <property type="entry name" value="FitA-like_RHH"/>
</dbReference>
<dbReference type="Gene3D" id="1.10.10.60">
    <property type="entry name" value="Homeodomain-like"/>
    <property type="match status" value="1"/>
</dbReference>
<dbReference type="RefSeq" id="WP_015899044.1">
    <property type="nucleotide sequence ID" value="NC_012440.1"/>
</dbReference>
<reference evidence="3 4" key="1">
    <citation type="journal article" date="2009" name="J. Bacteriol.">
        <title>Complete and draft genome sequences of six members of the Aquificales.</title>
        <authorList>
            <person name="Reysenbach A.L."/>
            <person name="Hamamura N."/>
            <person name="Podar M."/>
            <person name="Griffiths E."/>
            <person name="Ferreira S."/>
            <person name="Hochstein R."/>
            <person name="Heidelberg J."/>
            <person name="Johnson J."/>
            <person name="Mead D."/>
            <person name="Pohorille A."/>
            <person name="Sarmiento M."/>
            <person name="Schweighofer K."/>
            <person name="Seshadri R."/>
            <person name="Voytek M.A."/>
        </authorList>
    </citation>
    <scope>NUCLEOTIDE SEQUENCE [LARGE SCALE GENOMIC DNA]</scope>
    <source>
        <strain evidence="4">DSM 14350 / EX-H1</strain>
    </source>
</reference>
<keyword evidence="4" id="KW-1185">Reference proteome</keyword>
<keyword evidence="3" id="KW-0255">Endonuclease</keyword>
<dbReference type="InterPro" id="IPR044925">
    <property type="entry name" value="His-Me_finger_sf"/>
</dbReference>
<dbReference type="Gene3D" id="3.90.75.20">
    <property type="match status" value="1"/>
</dbReference>
<evidence type="ECO:0000259" key="2">
    <source>
        <dbReference type="Pfam" id="PF22513"/>
    </source>
</evidence>
<keyword evidence="3" id="KW-0378">Hydrolase</keyword>
<dbReference type="EMBL" id="CP001230">
    <property type="protein sequence ID" value="ACO04940.1"/>
    <property type="molecule type" value="Genomic_DNA"/>
</dbReference>
<dbReference type="GO" id="GO:0004519">
    <property type="term" value="F:endonuclease activity"/>
    <property type="evidence" value="ECO:0007669"/>
    <property type="project" value="UniProtKB-KW"/>
</dbReference>
<dbReference type="CDD" id="cd21631">
    <property type="entry name" value="RHH_CopG_NikR-like"/>
    <property type="match status" value="1"/>
</dbReference>
<organism evidence="3 4">
    <name type="scientific">Persephonella marina (strain DSM 14350 / EX-H1)</name>
    <dbReference type="NCBI Taxonomy" id="123214"/>
    <lineage>
        <taxon>Bacteria</taxon>
        <taxon>Pseudomonadati</taxon>
        <taxon>Aquificota</taxon>
        <taxon>Aquificia</taxon>
        <taxon>Aquificales</taxon>
        <taxon>Hydrogenothermaceae</taxon>
        <taxon>Persephonella</taxon>
    </lineage>
</organism>
<dbReference type="InterPro" id="IPR013321">
    <property type="entry name" value="Arc_rbn_hlx_hlx"/>
</dbReference>
<evidence type="ECO:0000313" key="4">
    <source>
        <dbReference type="Proteomes" id="UP000001366"/>
    </source>
</evidence>
<dbReference type="OrthoDB" id="6631788at2"/>
<feature type="domain" description="HNH nuclease" evidence="1">
    <location>
        <begin position="69"/>
        <end position="106"/>
    </location>
</feature>
<dbReference type="KEGG" id="pmx:PERMA_1611"/>
<dbReference type="STRING" id="123214.PERMA_1611"/>
<sequence length="195" mass="23013">MSYIFEEEEIKVIKEFPNYGISNLGYVYRDLRYGLLPENYRKKRLKGYRDKKGYIKVHLSDGKKHKVFFVHRLVAEYFVPNPEGYRYVKHIDGNRENNRADNLRWTPYLKGNRIDRSKHLDILKLREEGLSIKEISGKTGISYSTVANILSDFSQITIRIPAELKERLKVEAERNGKSVTEFIIQILEKELEDGR</sequence>
<dbReference type="Pfam" id="PF13392">
    <property type="entry name" value="HNH_3"/>
    <property type="match status" value="1"/>
</dbReference>
<name>C0QRT1_PERMH</name>
<protein>
    <submittedName>
        <fullName evidence="3">HNH endonuclease</fullName>
    </submittedName>
</protein>
<dbReference type="Pfam" id="PF13384">
    <property type="entry name" value="HTH_23"/>
    <property type="match status" value="1"/>
</dbReference>
<dbReference type="Proteomes" id="UP000001366">
    <property type="component" value="Chromosome"/>
</dbReference>
<dbReference type="Gene3D" id="1.10.1220.10">
    <property type="entry name" value="Met repressor-like"/>
    <property type="match status" value="1"/>
</dbReference>
<dbReference type="CDD" id="cd00093">
    <property type="entry name" value="HTH_XRE"/>
    <property type="match status" value="1"/>
</dbReference>
<dbReference type="HOGENOM" id="CLU_1395199_0_0_0"/>
<evidence type="ECO:0000259" key="1">
    <source>
        <dbReference type="Pfam" id="PF13392"/>
    </source>
</evidence>
<dbReference type="InterPro" id="IPR010985">
    <property type="entry name" value="Ribbon_hlx_hlx"/>
</dbReference>